<evidence type="ECO:0000313" key="4">
    <source>
        <dbReference type="EMBL" id="KAJ8269497.1"/>
    </source>
</evidence>
<gene>
    <name evidence="4" type="ORF">COCON_G00121040</name>
</gene>
<dbReference type="CDD" id="cd14473">
    <property type="entry name" value="FERM_B-lobe"/>
    <property type="match status" value="1"/>
</dbReference>
<feature type="region of interest" description="Disordered" evidence="1">
    <location>
        <begin position="650"/>
        <end position="692"/>
    </location>
</feature>
<feature type="region of interest" description="Disordered" evidence="1">
    <location>
        <begin position="759"/>
        <end position="862"/>
    </location>
</feature>
<dbReference type="PANTHER" id="PTHR46221:SF2">
    <property type="entry name" value="FERM AND PDZ DOMAIN-CONTAINING PROTEIN 1"/>
    <property type="match status" value="1"/>
</dbReference>
<dbReference type="Gene3D" id="2.30.29.30">
    <property type="entry name" value="Pleckstrin-homology domain (PH domain)/Phosphotyrosine-binding domain (PTB)"/>
    <property type="match status" value="1"/>
</dbReference>
<name>A0A9Q1DH23_CONCO</name>
<feature type="region of interest" description="Disordered" evidence="1">
    <location>
        <begin position="1291"/>
        <end position="1316"/>
    </location>
</feature>
<reference evidence="4" key="1">
    <citation type="journal article" date="2023" name="Science">
        <title>Genome structures resolve the early diversification of teleost fishes.</title>
        <authorList>
            <person name="Parey E."/>
            <person name="Louis A."/>
            <person name="Montfort J."/>
            <person name="Bouchez O."/>
            <person name="Roques C."/>
            <person name="Iampietro C."/>
            <person name="Lluch J."/>
            <person name="Castinel A."/>
            <person name="Donnadieu C."/>
            <person name="Desvignes T."/>
            <person name="Floi Bucao C."/>
            <person name="Jouanno E."/>
            <person name="Wen M."/>
            <person name="Mejri S."/>
            <person name="Dirks R."/>
            <person name="Jansen H."/>
            <person name="Henkel C."/>
            <person name="Chen W.J."/>
            <person name="Zahm M."/>
            <person name="Cabau C."/>
            <person name="Klopp C."/>
            <person name="Thompson A.W."/>
            <person name="Robinson-Rechavi M."/>
            <person name="Braasch I."/>
            <person name="Lecointre G."/>
            <person name="Bobe J."/>
            <person name="Postlethwait J.H."/>
            <person name="Berthelot C."/>
            <person name="Roest Crollius H."/>
            <person name="Guiguen Y."/>
        </authorList>
    </citation>
    <scope>NUCLEOTIDE SEQUENCE</scope>
    <source>
        <strain evidence="4">Concon-B</strain>
    </source>
</reference>
<feature type="domain" description="FERM" evidence="2">
    <location>
        <begin position="194"/>
        <end position="508"/>
    </location>
</feature>
<dbReference type="Pfam" id="PF00373">
    <property type="entry name" value="FERM_M"/>
    <property type="match status" value="1"/>
</dbReference>
<dbReference type="SUPFAM" id="SSF54236">
    <property type="entry name" value="Ubiquitin-like"/>
    <property type="match status" value="1"/>
</dbReference>
<feature type="region of interest" description="Disordered" evidence="1">
    <location>
        <begin position="524"/>
        <end position="613"/>
    </location>
</feature>
<keyword evidence="5" id="KW-1185">Reference proteome</keyword>
<feature type="compositionally biased region" description="Basic and acidic residues" evidence="1">
    <location>
        <begin position="1245"/>
        <end position="1260"/>
    </location>
</feature>
<evidence type="ECO:0000259" key="2">
    <source>
        <dbReference type="PROSITE" id="PS50057"/>
    </source>
</evidence>
<dbReference type="FunFam" id="2.30.29.30:FF:000066">
    <property type="entry name" value="FERM and PDZ domain-containing protein 4"/>
    <property type="match status" value="1"/>
</dbReference>
<feature type="domain" description="PDZ" evidence="3">
    <location>
        <begin position="71"/>
        <end position="149"/>
    </location>
</feature>
<dbReference type="Pfam" id="PF00595">
    <property type="entry name" value="PDZ"/>
    <property type="match status" value="1"/>
</dbReference>
<feature type="region of interest" description="Disordered" evidence="1">
    <location>
        <begin position="1061"/>
        <end position="1110"/>
    </location>
</feature>
<proteinExistence type="predicted"/>
<evidence type="ECO:0000256" key="1">
    <source>
        <dbReference type="SAM" id="MobiDB-lite"/>
    </source>
</evidence>
<accession>A0A9Q1DH23</accession>
<feature type="compositionally biased region" description="Acidic residues" evidence="1">
    <location>
        <begin position="536"/>
        <end position="555"/>
    </location>
</feature>
<evidence type="ECO:0000259" key="3">
    <source>
        <dbReference type="PROSITE" id="PS50106"/>
    </source>
</evidence>
<dbReference type="InterPro" id="IPR011993">
    <property type="entry name" value="PH-like_dom_sf"/>
</dbReference>
<feature type="compositionally biased region" description="Polar residues" evidence="1">
    <location>
        <begin position="1292"/>
        <end position="1306"/>
    </location>
</feature>
<feature type="compositionally biased region" description="Basic and acidic residues" evidence="1">
    <location>
        <begin position="49"/>
        <end position="63"/>
    </location>
</feature>
<dbReference type="InterPro" id="IPR029071">
    <property type="entry name" value="Ubiquitin-like_domsf"/>
</dbReference>
<dbReference type="InterPro" id="IPR035963">
    <property type="entry name" value="FERM_2"/>
</dbReference>
<feature type="compositionally biased region" description="Basic and acidic residues" evidence="1">
    <location>
        <begin position="972"/>
        <end position="991"/>
    </location>
</feature>
<evidence type="ECO:0008006" key="6">
    <source>
        <dbReference type="Google" id="ProtNLM"/>
    </source>
</evidence>
<feature type="region of interest" description="Disordered" evidence="1">
    <location>
        <begin position="83"/>
        <end position="109"/>
    </location>
</feature>
<feature type="compositionally biased region" description="Pro residues" evidence="1">
    <location>
        <begin position="1075"/>
        <end position="1092"/>
    </location>
</feature>
<dbReference type="InterPro" id="IPR000299">
    <property type="entry name" value="FERM_domain"/>
</dbReference>
<feature type="region of interest" description="Disordered" evidence="1">
    <location>
        <begin position="49"/>
        <end position="68"/>
    </location>
</feature>
<evidence type="ECO:0000313" key="5">
    <source>
        <dbReference type="Proteomes" id="UP001152803"/>
    </source>
</evidence>
<dbReference type="PROSITE" id="PS50106">
    <property type="entry name" value="PDZ"/>
    <property type="match status" value="1"/>
</dbReference>
<feature type="region of interest" description="Disordered" evidence="1">
    <location>
        <begin position="1"/>
        <end position="43"/>
    </location>
</feature>
<dbReference type="InterPro" id="IPR036034">
    <property type="entry name" value="PDZ_sf"/>
</dbReference>
<dbReference type="SUPFAM" id="SSF50729">
    <property type="entry name" value="PH domain-like"/>
    <property type="match status" value="1"/>
</dbReference>
<dbReference type="InterPro" id="IPR019748">
    <property type="entry name" value="FERM_central"/>
</dbReference>
<dbReference type="SUPFAM" id="SSF50156">
    <property type="entry name" value="PDZ domain-like"/>
    <property type="match status" value="1"/>
</dbReference>
<dbReference type="PANTHER" id="PTHR46221">
    <property type="entry name" value="FERM AND PDZ DOMAIN-CONTAINING PROTEIN FAMILY MEMBER"/>
    <property type="match status" value="1"/>
</dbReference>
<protein>
    <recommendedName>
        <fullName evidence="6">FERM and PDZ domain-containing protein 1</fullName>
    </recommendedName>
</protein>
<comment type="caution">
    <text evidence="4">The sequence shown here is derived from an EMBL/GenBank/DDBJ whole genome shotgun (WGS) entry which is preliminary data.</text>
</comment>
<feature type="compositionally biased region" description="Acidic residues" evidence="1">
    <location>
        <begin position="577"/>
        <end position="592"/>
    </location>
</feature>
<dbReference type="Proteomes" id="UP001152803">
    <property type="component" value="Unassembled WGS sequence"/>
</dbReference>
<dbReference type="InterPro" id="IPR014352">
    <property type="entry name" value="FERM/acyl-CoA-bd_prot_sf"/>
</dbReference>
<feature type="region of interest" description="Disordered" evidence="1">
    <location>
        <begin position="963"/>
        <end position="1003"/>
    </location>
</feature>
<dbReference type="SMART" id="SM00295">
    <property type="entry name" value="B41"/>
    <property type="match status" value="1"/>
</dbReference>
<feature type="region of interest" description="Disordered" evidence="1">
    <location>
        <begin position="714"/>
        <end position="740"/>
    </location>
</feature>
<dbReference type="PROSITE" id="PS50057">
    <property type="entry name" value="FERM_3"/>
    <property type="match status" value="1"/>
</dbReference>
<feature type="region of interest" description="Disordered" evidence="1">
    <location>
        <begin position="1199"/>
        <end position="1227"/>
    </location>
</feature>
<feature type="compositionally biased region" description="Polar residues" evidence="1">
    <location>
        <begin position="775"/>
        <end position="795"/>
    </location>
</feature>
<dbReference type="Gene3D" id="1.20.80.10">
    <property type="match status" value="1"/>
</dbReference>
<dbReference type="Gene3D" id="2.30.42.10">
    <property type="match status" value="1"/>
</dbReference>
<dbReference type="InterPro" id="IPR019749">
    <property type="entry name" value="Band_41_domain"/>
</dbReference>
<dbReference type="InterPro" id="IPR001478">
    <property type="entry name" value="PDZ"/>
</dbReference>
<feature type="region of interest" description="Disordered" evidence="1">
    <location>
        <begin position="1341"/>
        <end position="1368"/>
    </location>
</feature>
<feature type="compositionally biased region" description="Polar residues" evidence="1">
    <location>
        <begin position="1093"/>
        <end position="1105"/>
    </location>
</feature>
<sequence length="1640" mass="177906">MLGRPELAGCAELNGGAGEEQVPIPSQTGGAGSGPVAASLPRLHQQGEEVGRRLAGRGQRERPQSTPVRVTVQILRDPLLESHGFSVSEQPPLQVRDVTSGGPADGKLVPGDQLLKINNIATDDLSPEQAAVIISEVPDSVTMTVLRQCLGPKSSFMTAEKRARLRSNPVKVRFAEEVVVNGHAQGNSLLFLPNVLKVYLENGQTKAFKFGTMTTVKDILDTLKEKLSIRCIGYFALVLEQQYTTTRLLLLHEEEIIHKVVQRKDSHDYRCLFRVSFLPCDPLELLQRDPAAFEYLYLQSVSDVLRERFAVEMKCNTALCLAALHMQERVHSCGQTHKTSVKSITKEWGIENFISPTLLRNMKEKDLRKAISYHMKKTQSLMEPRQKVLSVVQARLNYLKQLGDLMSYGGKFFTATMMYQERETMVNLLVGARYGISQVVNHKLNLLSPLMEFNSIGRVELMPESEKTSLVRIYIQDMKPVTLLMEPVAAKDLSCLVSGYCKLEAERAQAIFLLANQPREHRISAEEGYGSRGCSDSDESSEAEAGEDTLDDLPENEPGVTPECEAEKLHNAQGGEDWAEEEEEEVQEEETPEAAAAAGDHAEAKVGGGGGANQRRCEAQLGENLFLELSDFCHTDSRVDASFSSDSMDALMEDAVMPRPSGGTNPQGRQPDLADTPAETGPEAEVVALRPADIDYDKDPSLCFAELSRMVDFLPSPPEASEEEEEQVGSGLPPQRDQMLAYEGSKLQCRFSVRSKASGLLKTQPVHTQRAEEQAPSQNSGPAPVVQPSSVFGDSSSEDEFFDAHDRFTPSVSTVDSASEMLPEDSGVVRTQGLSAGVREEERTSKRRGGQQEADLEPSVKKCHKRQASFPRIDRPMVCEEQVCYYSGKPSDSRLCLSVTSLSGSRVETAPSSPIPSSCSRSAGCYGGRTPSLAHPLSSELAGEERAGVVVEAEMEKPPVASLLSPTMARPPKTESSKVHTADGKENEENHCAASCTKGPASNPMLPSTAASLLTNQQPRKGAMTDIGLGTTKVPLAEGQGAGQLEGSPRQRSTLLTHRPEEARGGHSLSQSISPQPPLPSLCPLLPMPKTPSPKTDTKSNQEVNEQAAPPPFRLEHRKRNSCFALLLRNGVSPSYENLLRSEMEALGVKDTRAIGRSSASVKESSGLDIQGCSSALGSRLSSSMIRCKIQKLPWYLSRSQEPHSTRGNGNPDDSHNSSGSSDLSQCRTEVMKVVDQDSKFAEKATEIGNHSEEQVDLRSDTSLSESGLCVKTDDSVVVSSSVDMKPETRVQADTSVGCQGPTSQFGVEEESNPGVNGSIARTVETCNPKQTCSALQQCESEQPHPLPQPWHHPCPSRSASPGCGSASGLAEKQAHREACGCRTVYANCFSGDVDGSGFDEELTVHEFSRRTQAVEGAPMTSPLPSSFSSNSFPSFPAGTLSHSATSELSPLLPSLETRNGLPATPPEDALTQLRTRRYRLPGGFASLQRDVEELLALLQGAPWDRGQQPDQATREPLFSDSGQLLHAEARRLMSGCQQVTRVGQTPEEMLQCLADGFRALVRLACSCLRSPGGVGSRDQALGALREIAGAYGEFARAAERVSGRESCQDLSIKLLARQCTALTTSIFCLTQLFCTITTL</sequence>
<dbReference type="SUPFAM" id="SSF47031">
    <property type="entry name" value="Second domain of FERM"/>
    <property type="match status" value="1"/>
</dbReference>
<feature type="compositionally biased region" description="Low complexity" evidence="1">
    <location>
        <begin position="1208"/>
        <end position="1225"/>
    </location>
</feature>
<organism evidence="4 5">
    <name type="scientific">Conger conger</name>
    <name type="common">Conger eel</name>
    <name type="synonym">Muraena conger</name>
    <dbReference type="NCBI Taxonomy" id="82655"/>
    <lineage>
        <taxon>Eukaryota</taxon>
        <taxon>Metazoa</taxon>
        <taxon>Chordata</taxon>
        <taxon>Craniata</taxon>
        <taxon>Vertebrata</taxon>
        <taxon>Euteleostomi</taxon>
        <taxon>Actinopterygii</taxon>
        <taxon>Neopterygii</taxon>
        <taxon>Teleostei</taxon>
        <taxon>Anguilliformes</taxon>
        <taxon>Congridae</taxon>
        <taxon>Conger</taxon>
    </lineage>
</organism>
<dbReference type="EMBL" id="JAFJMO010000008">
    <property type="protein sequence ID" value="KAJ8269497.1"/>
    <property type="molecule type" value="Genomic_DNA"/>
</dbReference>
<feature type="region of interest" description="Disordered" evidence="1">
    <location>
        <begin position="1245"/>
        <end position="1265"/>
    </location>
</feature>
<dbReference type="SMART" id="SM00228">
    <property type="entry name" value="PDZ"/>
    <property type="match status" value="1"/>
</dbReference>
<dbReference type="OrthoDB" id="5859304at2759"/>